<keyword evidence="1" id="KW-0472">Membrane</keyword>
<feature type="transmembrane region" description="Helical" evidence="1">
    <location>
        <begin position="26"/>
        <end position="47"/>
    </location>
</feature>
<name>A0A4V2FH97_9BURK</name>
<sequence>MIAARPATVETAMPDILNRVADVRPLLAWLCICAASAGMAFATAVWAGA</sequence>
<accession>A0A4V2FH97</accession>
<protein>
    <submittedName>
        <fullName evidence="2">Uncharacterized protein</fullName>
    </submittedName>
</protein>
<dbReference type="AlphaFoldDB" id="A0A4V2FH97"/>
<evidence type="ECO:0000313" key="3">
    <source>
        <dbReference type="Proteomes" id="UP000291078"/>
    </source>
</evidence>
<organism evidence="2 3">
    <name type="scientific">Cupriavidus agavae</name>
    <dbReference type="NCBI Taxonomy" id="1001822"/>
    <lineage>
        <taxon>Bacteria</taxon>
        <taxon>Pseudomonadati</taxon>
        <taxon>Pseudomonadota</taxon>
        <taxon>Betaproteobacteria</taxon>
        <taxon>Burkholderiales</taxon>
        <taxon>Burkholderiaceae</taxon>
        <taxon>Cupriavidus</taxon>
    </lineage>
</organism>
<comment type="caution">
    <text evidence="2">The sequence shown here is derived from an EMBL/GenBank/DDBJ whole genome shotgun (WGS) entry which is preliminary data.</text>
</comment>
<dbReference type="RefSeq" id="WP_157994687.1">
    <property type="nucleotide sequence ID" value="NZ_SGXM01000002.1"/>
</dbReference>
<gene>
    <name evidence="2" type="ORF">EV147_2714</name>
</gene>
<evidence type="ECO:0000313" key="2">
    <source>
        <dbReference type="EMBL" id="RZT39519.1"/>
    </source>
</evidence>
<proteinExistence type="predicted"/>
<reference evidence="2 3" key="1">
    <citation type="journal article" date="2015" name="Stand. Genomic Sci.">
        <title>Genomic Encyclopedia of Bacterial and Archaeal Type Strains, Phase III: the genomes of soil and plant-associated and newly described type strains.</title>
        <authorList>
            <person name="Whitman W.B."/>
            <person name="Woyke T."/>
            <person name="Klenk H.P."/>
            <person name="Zhou Y."/>
            <person name="Lilburn T.G."/>
            <person name="Beck B.J."/>
            <person name="De Vos P."/>
            <person name="Vandamme P."/>
            <person name="Eisen J.A."/>
            <person name="Garrity G."/>
            <person name="Hugenholtz P."/>
            <person name="Kyrpides N.C."/>
        </authorList>
    </citation>
    <scope>NUCLEOTIDE SEQUENCE [LARGE SCALE GENOMIC DNA]</scope>
    <source>
        <strain evidence="2 3">ASC-9842</strain>
    </source>
</reference>
<evidence type="ECO:0000256" key="1">
    <source>
        <dbReference type="SAM" id="Phobius"/>
    </source>
</evidence>
<keyword evidence="1" id="KW-1133">Transmembrane helix</keyword>
<keyword evidence="3" id="KW-1185">Reference proteome</keyword>
<keyword evidence="1" id="KW-0812">Transmembrane</keyword>
<dbReference type="Proteomes" id="UP000291078">
    <property type="component" value="Unassembled WGS sequence"/>
</dbReference>
<dbReference type="EMBL" id="SGXM01000002">
    <property type="protein sequence ID" value="RZT39519.1"/>
    <property type="molecule type" value="Genomic_DNA"/>
</dbReference>